<accession>A0A507B3Y6</accession>
<reference evidence="1 2" key="1">
    <citation type="submission" date="2019-06" db="EMBL/GenBank/DDBJ databases">
        <title>Draft genome sequence of the filamentous fungus Phialemoniopsis curvata isolated from diesel fuel.</title>
        <authorList>
            <person name="Varaljay V.A."/>
            <person name="Lyon W.J."/>
            <person name="Crouch A.L."/>
            <person name="Drake C.E."/>
            <person name="Hollomon J.M."/>
            <person name="Nadeau L.J."/>
            <person name="Nunn H.S."/>
            <person name="Stevenson B.S."/>
            <person name="Bojanowski C.L."/>
            <person name="Crookes-Goodson W.J."/>
        </authorList>
    </citation>
    <scope>NUCLEOTIDE SEQUENCE [LARGE SCALE GENOMIC DNA]</scope>
    <source>
        <strain evidence="1 2">D216</strain>
    </source>
</reference>
<keyword evidence="2" id="KW-1185">Reference proteome</keyword>
<name>A0A507B3Y6_9PEZI</name>
<evidence type="ECO:0000313" key="1">
    <source>
        <dbReference type="EMBL" id="TPX17825.1"/>
    </source>
</evidence>
<dbReference type="InParanoid" id="A0A507B3Y6"/>
<proteinExistence type="predicted"/>
<dbReference type="GeneID" id="41970373"/>
<organism evidence="1 2">
    <name type="scientific">Thyridium curvatum</name>
    <dbReference type="NCBI Taxonomy" id="1093900"/>
    <lineage>
        <taxon>Eukaryota</taxon>
        <taxon>Fungi</taxon>
        <taxon>Dikarya</taxon>
        <taxon>Ascomycota</taxon>
        <taxon>Pezizomycotina</taxon>
        <taxon>Sordariomycetes</taxon>
        <taxon>Sordariomycetidae</taxon>
        <taxon>Thyridiales</taxon>
        <taxon>Thyridiaceae</taxon>
        <taxon>Thyridium</taxon>
    </lineage>
</organism>
<dbReference type="RefSeq" id="XP_030999536.1">
    <property type="nucleotide sequence ID" value="XM_031137169.1"/>
</dbReference>
<protein>
    <submittedName>
        <fullName evidence="1">Uncharacterized protein</fullName>
    </submittedName>
</protein>
<comment type="caution">
    <text evidence="1">The sequence shown here is derived from an EMBL/GenBank/DDBJ whole genome shotgun (WGS) entry which is preliminary data.</text>
</comment>
<dbReference type="AlphaFoldDB" id="A0A507B3Y6"/>
<dbReference type="EMBL" id="SKBQ01000012">
    <property type="protein sequence ID" value="TPX17825.1"/>
    <property type="molecule type" value="Genomic_DNA"/>
</dbReference>
<gene>
    <name evidence="1" type="ORF">E0L32_002926</name>
</gene>
<sequence length="96" mass="9939">MPINVAVKSVVINKSSATAKLNGGAPINVGDQTTIDPMTIATITSGGRVLNPITSAIHNVNTGTITLIDGHLFGRLGVWWGPDGTSGQPGVTEWFN</sequence>
<dbReference type="Proteomes" id="UP000319257">
    <property type="component" value="Unassembled WGS sequence"/>
</dbReference>
<evidence type="ECO:0000313" key="2">
    <source>
        <dbReference type="Proteomes" id="UP000319257"/>
    </source>
</evidence>